<keyword evidence="3" id="KW-1185">Reference proteome</keyword>
<evidence type="ECO:0000313" key="3">
    <source>
        <dbReference type="Proteomes" id="UP000030641"/>
    </source>
</evidence>
<gene>
    <name evidence="2" type="ORF">AUEXF2481DRAFT_28443</name>
</gene>
<name>A0A074YQW0_AURSE</name>
<dbReference type="HOGENOM" id="CLU_1651818_0_0_1"/>
<dbReference type="OrthoDB" id="10524679at2759"/>
<dbReference type="AlphaFoldDB" id="A0A074YQW0"/>
<evidence type="ECO:0000256" key="1">
    <source>
        <dbReference type="SAM" id="MobiDB-lite"/>
    </source>
</evidence>
<dbReference type="RefSeq" id="XP_013344899.1">
    <property type="nucleotide sequence ID" value="XM_013489445.1"/>
</dbReference>
<feature type="region of interest" description="Disordered" evidence="1">
    <location>
        <begin position="89"/>
        <end position="116"/>
    </location>
</feature>
<accession>A0A074YQW0</accession>
<dbReference type="InParanoid" id="A0A074YQW0"/>
<sequence>MAPNTLRQPRRRFEQLRSEPLVLRLQRRHLPRHRDLDEELWQACAIFGDSPGDSGYQIRVPGSGPGSESLEGFLFYSLIAMNHPAIPLSPDPVLSPSPVDGSARPLTPSLSSGSSAPSPLVPLPLYIIAGGYGFQRLPAEDDEDGVIDWRNPLIAPEESL</sequence>
<proteinExistence type="predicted"/>
<feature type="compositionally biased region" description="Low complexity" evidence="1">
    <location>
        <begin position="96"/>
        <end position="116"/>
    </location>
</feature>
<organism evidence="2 3">
    <name type="scientific">Aureobasidium subglaciale (strain EXF-2481)</name>
    <name type="common">Aureobasidium pullulans var. subglaciale</name>
    <dbReference type="NCBI Taxonomy" id="1043005"/>
    <lineage>
        <taxon>Eukaryota</taxon>
        <taxon>Fungi</taxon>
        <taxon>Dikarya</taxon>
        <taxon>Ascomycota</taxon>
        <taxon>Pezizomycotina</taxon>
        <taxon>Dothideomycetes</taxon>
        <taxon>Dothideomycetidae</taxon>
        <taxon>Dothideales</taxon>
        <taxon>Saccotheciaceae</taxon>
        <taxon>Aureobasidium</taxon>
    </lineage>
</organism>
<dbReference type="EMBL" id="KL584756">
    <property type="protein sequence ID" value="KEQ96502.1"/>
    <property type="molecule type" value="Genomic_DNA"/>
</dbReference>
<protein>
    <submittedName>
        <fullName evidence="2">Uncharacterized protein</fullName>
    </submittedName>
</protein>
<evidence type="ECO:0000313" key="2">
    <source>
        <dbReference type="EMBL" id="KEQ96502.1"/>
    </source>
</evidence>
<dbReference type="Proteomes" id="UP000030641">
    <property type="component" value="Unassembled WGS sequence"/>
</dbReference>
<reference evidence="2 3" key="1">
    <citation type="journal article" date="2014" name="BMC Genomics">
        <title>Genome sequencing of four Aureobasidium pullulans varieties: biotechnological potential, stress tolerance, and description of new species.</title>
        <authorList>
            <person name="Gostin Ar C."/>
            <person name="Ohm R.A."/>
            <person name="Kogej T."/>
            <person name="Sonjak S."/>
            <person name="Turk M."/>
            <person name="Zajc J."/>
            <person name="Zalar P."/>
            <person name="Grube M."/>
            <person name="Sun H."/>
            <person name="Han J."/>
            <person name="Sharma A."/>
            <person name="Chiniquy J."/>
            <person name="Ngan C.Y."/>
            <person name="Lipzen A."/>
            <person name="Barry K."/>
            <person name="Grigoriev I.V."/>
            <person name="Gunde-Cimerman N."/>
        </authorList>
    </citation>
    <scope>NUCLEOTIDE SEQUENCE [LARGE SCALE GENOMIC DNA]</scope>
    <source>
        <strain evidence="2 3">EXF-2481</strain>
    </source>
</reference>
<dbReference type="GeneID" id="25363732"/>